<evidence type="ECO:0000313" key="8">
    <source>
        <dbReference type="Proteomes" id="UP000235388"/>
    </source>
</evidence>
<dbReference type="GO" id="GO:0005694">
    <property type="term" value="C:chromosome"/>
    <property type="evidence" value="ECO:0007669"/>
    <property type="project" value="TreeGrafter"/>
</dbReference>
<dbReference type="EMBL" id="PGCJ01000095">
    <property type="protein sequence ID" value="PLW49553.1"/>
    <property type="molecule type" value="Genomic_DNA"/>
</dbReference>
<organism evidence="7 8">
    <name type="scientific">Puccinia coronata f. sp. avenae</name>
    <dbReference type="NCBI Taxonomy" id="200324"/>
    <lineage>
        <taxon>Eukaryota</taxon>
        <taxon>Fungi</taxon>
        <taxon>Dikarya</taxon>
        <taxon>Basidiomycota</taxon>
        <taxon>Pucciniomycotina</taxon>
        <taxon>Pucciniomycetes</taxon>
        <taxon>Pucciniales</taxon>
        <taxon>Pucciniaceae</taxon>
        <taxon>Puccinia</taxon>
    </lineage>
</organism>
<dbReference type="Proteomes" id="UP000235388">
    <property type="component" value="Unassembled WGS sequence"/>
</dbReference>
<comment type="catalytic activity">
    <reaction evidence="4">
        <text>Couples ATP hydrolysis with the unwinding of duplex DNA by translocating in the 3'-5' direction.</text>
        <dbReference type="EC" id="5.6.2.4"/>
    </reaction>
</comment>
<dbReference type="Pfam" id="PF00270">
    <property type="entry name" value="DEAD"/>
    <property type="match status" value="1"/>
</dbReference>
<dbReference type="GO" id="GO:0005524">
    <property type="term" value="F:ATP binding"/>
    <property type="evidence" value="ECO:0007669"/>
    <property type="project" value="InterPro"/>
</dbReference>
<dbReference type="OrthoDB" id="2505066at2759"/>
<evidence type="ECO:0000256" key="2">
    <source>
        <dbReference type="ARBA" id="ARBA00023125"/>
    </source>
</evidence>
<dbReference type="GO" id="GO:0009378">
    <property type="term" value="F:four-way junction helicase activity"/>
    <property type="evidence" value="ECO:0007669"/>
    <property type="project" value="TreeGrafter"/>
</dbReference>
<proteinExistence type="inferred from homology"/>
<dbReference type="AlphaFoldDB" id="A0A2N5VHS9"/>
<dbReference type="SUPFAM" id="SSF52540">
    <property type="entry name" value="P-loop containing nucleoside triphosphate hydrolases"/>
    <property type="match status" value="1"/>
</dbReference>
<dbReference type="PANTHER" id="PTHR13710:SF105">
    <property type="entry name" value="ATP-DEPENDENT DNA HELICASE Q1"/>
    <property type="match status" value="1"/>
</dbReference>
<protein>
    <recommendedName>
        <fullName evidence="5">DNA 3'-5' helicase</fullName>
        <ecNumber evidence="5">5.6.2.4</ecNumber>
    </recommendedName>
</protein>
<dbReference type="InterPro" id="IPR027417">
    <property type="entry name" value="P-loop_NTPase"/>
</dbReference>
<dbReference type="PROSITE" id="PS51192">
    <property type="entry name" value="HELICASE_ATP_BIND_1"/>
    <property type="match status" value="1"/>
</dbReference>
<dbReference type="InterPro" id="IPR014001">
    <property type="entry name" value="Helicase_ATP-bd"/>
</dbReference>
<evidence type="ECO:0000256" key="5">
    <source>
        <dbReference type="ARBA" id="ARBA00034808"/>
    </source>
</evidence>
<keyword evidence="3" id="KW-0413">Isomerase</keyword>
<comment type="similarity">
    <text evidence="1">Belongs to the helicase family. RecQ subfamily.</text>
</comment>
<reference evidence="7 8" key="1">
    <citation type="submission" date="2017-11" db="EMBL/GenBank/DDBJ databases">
        <title>De novo assembly and phasing of dikaryotic genomes from two isolates of Puccinia coronata f. sp. avenae, the causal agent of oat crown rust.</title>
        <authorList>
            <person name="Miller M.E."/>
            <person name="Zhang Y."/>
            <person name="Omidvar V."/>
            <person name="Sperschneider J."/>
            <person name="Schwessinger B."/>
            <person name="Raley C."/>
            <person name="Palmer J.M."/>
            <person name="Garnica D."/>
            <person name="Upadhyaya N."/>
            <person name="Rathjen J."/>
            <person name="Taylor J.M."/>
            <person name="Park R.F."/>
            <person name="Dodds P.N."/>
            <person name="Hirsch C.D."/>
            <person name="Kianian S.F."/>
            <person name="Figueroa M."/>
        </authorList>
    </citation>
    <scope>NUCLEOTIDE SEQUENCE [LARGE SCALE GENOMIC DNA]</scope>
    <source>
        <strain evidence="7">12NC29</strain>
    </source>
</reference>
<keyword evidence="2" id="KW-0238">DNA-binding</keyword>
<sequence>MAAHGPQRKWITPSSMALPTEVLEMADDQLSQHITDTSLAFYHNQPKSLQVEAVSILARGQKFFVCAGTGYGKTRISEMFWNLEEKKSVVLVLNPLDSLGDDQVREKALVNIKAVNLNKMTLNFETFQKIKKGYYSFIYLSPEVFPNSSLFTSMYFSADFQNLLSLIVVDEAHMIYLWGLVYGHTIDGNK</sequence>
<feature type="domain" description="Helicase ATP-binding" evidence="6">
    <location>
        <begin position="54"/>
        <end position="190"/>
    </location>
</feature>
<evidence type="ECO:0000256" key="1">
    <source>
        <dbReference type="ARBA" id="ARBA00005446"/>
    </source>
</evidence>
<gene>
    <name evidence="7" type="ORF">PCANC_08988</name>
</gene>
<name>A0A2N5VHS9_9BASI</name>
<dbReference type="EC" id="5.6.2.4" evidence="5"/>
<keyword evidence="8" id="KW-1185">Reference proteome</keyword>
<evidence type="ECO:0000256" key="3">
    <source>
        <dbReference type="ARBA" id="ARBA00023235"/>
    </source>
</evidence>
<dbReference type="GO" id="GO:0005737">
    <property type="term" value="C:cytoplasm"/>
    <property type="evidence" value="ECO:0007669"/>
    <property type="project" value="TreeGrafter"/>
</dbReference>
<dbReference type="GO" id="GO:0043138">
    <property type="term" value="F:3'-5' DNA helicase activity"/>
    <property type="evidence" value="ECO:0007669"/>
    <property type="project" value="UniProtKB-EC"/>
</dbReference>
<dbReference type="GO" id="GO:0000724">
    <property type="term" value="P:double-strand break repair via homologous recombination"/>
    <property type="evidence" value="ECO:0007669"/>
    <property type="project" value="TreeGrafter"/>
</dbReference>
<dbReference type="STRING" id="200324.A0A2N5VHS9"/>
<evidence type="ECO:0000313" key="7">
    <source>
        <dbReference type="EMBL" id="PLW49553.1"/>
    </source>
</evidence>
<dbReference type="GO" id="GO:0003677">
    <property type="term" value="F:DNA binding"/>
    <property type="evidence" value="ECO:0007669"/>
    <property type="project" value="UniProtKB-KW"/>
</dbReference>
<dbReference type="InterPro" id="IPR011545">
    <property type="entry name" value="DEAD/DEAH_box_helicase_dom"/>
</dbReference>
<dbReference type="Gene3D" id="3.40.50.300">
    <property type="entry name" value="P-loop containing nucleotide triphosphate hydrolases"/>
    <property type="match status" value="1"/>
</dbReference>
<evidence type="ECO:0000256" key="4">
    <source>
        <dbReference type="ARBA" id="ARBA00034617"/>
    </source>
</evidence>
<evidence type="ECO:0000259" key="6">
    <source>
        <dbReference type="PROSITE" id="PS51192"/>
    </source>
</evidence>
<accession>A0A2N5VHS9</accession>
<dbReference type="PANTHER" id="PTHR13710">
    <property type="entry name" value="DNA HELICASE RECQ FAMILY MEMBER"/>
    <property type="match status" value="1"/>
</dbReference>
<comment type="caution">
    <text evidence="7">The sequence shown here is derived from an EMBL/GenBank/DDBJ whole genome shotgun (WGS) entry which is preliminary data.</text>
</comment>